<protein>
    <submittedName>
        <fullName evidence="24">Ferric-chelate reductase 1 homolog</fullName>
    </submittedName>
</protein>
<dbReference type="InterPro" id="IPR005018">
    <property type="entry name" value="DOMON_domain"/>
</dbReference>
<evidence type="ECO:0000256" key="8">
    <source>
        <dbReference type="ARBA" id="ARBA00022529"/>
    </source>
</evidence>
<comment type="cofactor">
    <cofactor evidence="1">
        <name>heme b</name>
        <dbReference type="ChEBI" id="CHEBI:60344"/>
    </cofactor>
</comment>
<evidence type="ECO:0000313" key="23">
    <source>
        <dbReference type="Proteomes" id="UP000694888"/>
    </source>
</evidence>
<keyword evidence="16" id="KW-0044">Antibiotic</keyword>
<dbReference type="RefSeq" id="XP_012941280.1">
    <property type="nucleotide sequence ID" value="XM_013085826.2"/>
</dbReference>
<evidence type="ECO:0000256" key="5">
    <source>
        <dbReference type="ARBA" id="ARBA00009195"/>
    </source>
</evidence>
<dbReference type="InterPro" id="IPR006593">
    <property type="entry name" value="Cyt_b561/ferric_Rdtase_TM"/>
</dbReference>
<dbReference type="InterPro" id="IPR002861">
    <property type="entry name" value="Reeler_dom"/>
</dbReference>
<evidence type="ECO:0000256" key="17">
    <source>
        <dbReference type="ARBA" id="ARBA00023136"/>
    </source>
</evidence>
<keyword evidence="14 19" id="KW-1133">Transmembrane helix</keyword>
<dbReference type="Pfam" id="PF03351">
    <property type="entry name" value="DOMON"/>
    <property type="match status" value="1"/>
</dbReference>
<feature type="signal peptide" evidence="20">
    <location>
        <begin position="1"/>
        <end position="25"/>
    </location>
</feature>
<keyword evidence="11 20" id="KW-0732">Signal</keyword>
<dbReference type="PROSITE" id="PS50939">
    <property type="entry name" value="CYTOCHROME_B561"/>
    <property type="match status" value="1"/>
</dbReference>
<comment type="similarity">
    <text evidence="4">Belongs to the insect defense protein family.</text>
</comment>
<comment type="similarity">
    <text evidence="5">Belongs to the FRRS1 family.</text>
</comment>
<dbReference type="PANTHER" id="PTHR45828:SF9">
    <property type="entry name" value="CELL WALL INTEGRITY AND STRESS RESPONSE COMPONENT 4-LIKE-RELATED"/>
    <property type="match status" value="1"/>
</dbReference>
<feature type="transmembrane region" description="Helical" evidence="19">
    <location>
        <begin position="469"/>
        <end position="488"/>
    </location>
</feature>
<evidence type="ECO:0000256" key="9">
    <source>
        <dbReference type="ARBA" id="ARBA00022588"/>
    </source>
</evidence>
<evidence type="ECO:0000256" key="14">
    <source>
        <dbReference type="ARBA" id="ARBA00022989"/>
    </source>
</evidence>
<feature type="chain" id="PRO_5046686001" evidence="20">
    <location>
        <begin position="26"/>
        <end position="610"/>
    </location>
</feature>
<evidence type="ECO:0000256" key="6">
    <source>
        <dbReference type="ARBA" id="ARBA00022448"/>
    </source>
</evidence>
<evidence type="ECO:0000256" key="15">
    <source>
        <dbReference type="ARBA" id="ARBA00023004"/>
    </source>
</evidence>
<keyword evidence="13" id="KW-0249">Electron transport</keyword>
<evidence type="ECO:0000259" key="21">
    <source>
        <dbReference type="PROSITE" id="PS50939"/>
    </source>
</evidence>
<dbReference type="Gene3D" id="2.60.40.4060">
    <property type="entry name" value="Reeler domain"/>
    <property type="match status" value="1"/>
</dbReference>
<dbReference type="CDD" id="cd08544">
    <property type="entry name" value="Reeler"/>
    <property type="match status" value="1"/>
</dbReference>
<dbReference type="Pfam" id="PF03188">
    <property type="entry name" value="Cytochrom_B561"/>
    <property type="match status" value="1"/>
</dbReference>
<keyword evidence="15" id="KW-0408">Iron</keyword>
<keyword evidence="12" id="KW-0391">Immunity</keyword>
<evidence type="ECO:0000256" key="3">
    <source>
        <dbReference type="ARBA" id="ARBA00004613"/>
    </source>
</evidence>
<keyword evidence="23" id="KW-1185">Reference proteome</keyword>
<feature type="transmembrane region" description="Helical" evidence="19">
    <location>
        <begin position="395"/>
        <end position="416"/>
    </location>
</feature>
<keyword evidence="17 19" id="KW-0472">Membrane</keyword>
<keyword evidence="10 19" id="KW-0812">Transmembrane</keyword>
<evidence type="ECO:0000256" key="10">
    <source>
        <dbReference type="ARBA" id="ARBA00022692"/>
    </source>
</evidence>
<evidence type="ECO:0000313" key="24">
    <source>
        <dbReference type="RefSeq" id="XP_012941280.1"/>
    </source>
</evidence>
<proteinExistence type="inferred from homology"/>
<evidence type="ECO:0000256" key="13">
    <source>
        <dbReference type="ARBA" id="ARBA00022982"/>
    </source>
</evidence>
<evidence type="ECO:0000256" key="12">
    <source>
        <dbReference type="ARBA" id="ARBA00022859"/>
    </source>
</evidence>
<keyword evidence="8" id="KW-0929">Antimicrobial</keyword>
<organism evidence="23 24">
    <name type="scientific">Aplysia californica</name>
    <name type="common">California sea hare</name>
    <dbReference type="NCBI Taxonomy" id="6500"/>
    <lineage>
        <taxon>Eukaryota</taxon>
        <taxon>Metazoa</taxon>
        <taxon>Spiralia</taxon>
        <taxon>Lophotrochozoa</taxon>
        <taxon>Mollusca</taxon>
        <taxon>Gastropoda</taxon>
        <taxon>Heterobranchia</taxon>
        <taxon>Euthyneura</taxon>
        <taxon>Tectipleura</taxon>
        <taxon>Aplysiida</taxon>
        <taxon>Aplysioidea</taxon>
        <taxon>Aplysiidae</taxon>
        <taxon>Aplysia</taxon>
    </lineage>
</organism>
<evidence type="ECO:0000256" key="19">
    <source>
        <dbReference type="SAM" id="Phobius"/>
    </source>
</evidence>
<feature type="transmembrane region" description="Helical" evidence="19">
    <location>
        <begin position="437"/>
        <end position="457"/>
    </location>
</feature>
<feature type="transmembrane region" description="Helical" evidence="19">
    <location>
        <begin position="534"/>
        <end position="554"/>
    </location>
</feature>
<dbReference type="CDD" id="cd08760">
    <property type="entry name" value="Cyt_b561_FRRS1_like"/>
    <property type="match status" value="1"/>
</dbReference>
<evidence type="ECO:0000259" key="22">
    <source>
        <dbReference type="PROSITE" id="PS51019"/>
    </source>
</evidence>
<keyword evidence="9" id="KW-0399">Innate immunity</keyword>
<dbReference type="GeneID" id="101855310"/>
<evidence type="ECO:0000256" key="16">
    <source>
        <dbReference type="ARBA" id="ARBA00023022"/>
    </source>
</evidence>
<dbReference type="SMART" id="SM00665">
    <property type="entry name" value="B561"/>
    <property type="match status" value="1"/>
</dbReference>
<dbReference type="InterPro" id="IPR051237">
    <property type="entry name" value="Ferric-chelate_Red/DefProt"/>
</dbReference>
<feature type="domain" description="Cytochrome b561" evidence="21">
    <location>
        <begin position="356"/>
        <end position="560"/>
    </location>
</feature>
<comment type="subcellular location">
    <subcellularLocation>
        <location evidence="2">Membrane</location>
        <topology evidence="2">Multi-pass membrane protein</topology>
    </subcellularLocation>
    <subcellularLocation>
        <location evidence="3">Secreted</location>
    </subcellularLocation>
</comment>
<evidence type="ECO:0000256" key="2">
    <source>
        <dbReference type="ARBA" id="ARBA00004141"/>
    </source>
</evidence>
<reference evidence="24" key="1">
    <citation type="submission" date="2025-08" db="UniProtKB">
        <authorList>
            <consortium name="RefSeq"/>
        </authorList>
    </citation>
    <scope>IDENTIFICATION</scope>
</reference>
<evidence type="ECO:0000256" key="1">
    <source>
        <dbReference type="ARBA" id="ARBA00001970"/>
    </source>
</evidence>
<dbReference type="InterPro" id="IPR042307">
    <property type="entry name" value="Reeler_sf"/>
</dbReference>
<feature type="transmembrane region" description="Helical" evidence="19">
    <location>
        <begin position="509"/>
        <end position="528"/>
    </location>
</feature>
<dbReference type="PANTHER" id="PTHR45828">
    <property type="entry name" value="CYTOCHROME B561/FERRIC REDUCTASE TRANSMEMBRANE"/>
    <property type="match status" value="1"/>
</dbReference>
<keyword evidence="18" id="KW-0325">Glycoprotein</keyword>
<evidence type="ECO:0000256" key="4">
    <source>
        <dbReference type="ARBA" id="ARBA00008501"/>
    </source>
</evidence>
<feature type="domain" description="Reelin" evidence="22">
    <location>
        <begin position="20"/>
        <end position="193"/>
    </location>
</feature>
<evidence type="ECO:0000256" key="18">
    <source>
        <dbReference type="ARBA" id="ARBA00023180"/>
    </source>
</evidence>
<gene>
    <name evidence="24" type="primary">LOC101855310</name>
</gene>
<evidence type="ECO:0000256" key="7">
    <source>
        <dbReference type="ARBA" id="ARBA00022525"/>
    </source>
</evidence>
<evidence type="ECO:0000256" key="11">
    <source>
        <dbReference type="ARBA" id="ARBA00022729"/>
    </source>
</evidence>
<name>A0ABM1A5L8_APLCA</name>
<evidence type="ECO:0000256" key="20">
    <source>
        <dbReference type="SAM" id="SignalP"/>
    </source>
</evidence>
<dbReference type="PROSITE" id="PS51019">
    <property type="entry name" value="REELIN"/>
    <property type="match status" value="1"/>
</dbReference>
<dbReference type="Pfam" id="PF02014">
    <property type="entry name" value="Reeler"/>
    <property type="match status" value="1"/>
</dbReference>
<dbReference type="Proteomes" id="UP000694888">
    <property type="component" value="Unplaced"/>
</dbReference>
<sequence>MVNSASYGCLLAWIMIMAFVSVSDGFETGAPPNTCWTRYPKHGGRGTQTTICPYVIRLSSETYLPGQEITVTIEDPKQQRTFSGFQIAAFRSGSSEPGNTEEAVGRFTQVPEGKVRLFSCFPGYKNMATHINDHQVKTIVLKWRAPNINVGNLTFRTTIVADFETFWTREKKSLTVDRRVSAPVEGTTFAVYPLTSLVKSVDLTDCGETKGCLLYPRQCTGNNCIAAVSFQYRVATDDFFIEMYSDAAKNYVAVGFSADKKMGHEETISCVAQDGEMSIQQGWNPALYNERLLTRYLSDMEIRQADGRLECRFVLARKSYVYRIDGSATRLQYSNLTYDRDDPWYIQLAWGKSMPESNVISYHKEMPAVSDDKIVMKDIAVYRGSAFPVLVQAHVALMVVSWIFLSGIVTVLSRHYRNWMPRVRICATKVWFQLHRTLAVIMFIFTGIGVTVIFVHYGAVIRKTAIPHAYVGLAVTASVGVQVIAGFFRPGSDSKLRPLFNWGHRLLGQASHILAAATMFLGFDIDYITKDMRFFGFVALGVWIGVQLLWHLIFEVFRCRRKANSFDLNSQSVSNKGLGSDSSLSDILFVLYVISLAAVCVAVMLAFLLF</sequence>
<keyword evidence="6" id="KW-0813">Transport</keyword>
<keyword evidence="7" id="KW-0964">Secreted</keyword>
<dbReference type="Gene3D" id="1.20.120.1770">
    <property type="match status" value="1"/>
</dbReference>
<feature type="transmembrane region" description="Helical" evidence="19">
    <location>
        <begin position="587"/>
        <end position="609"/>
    </location>
</feature>
<accession>A0ABM1A5L8</accession>